<feature type="transmembrane region" description="Helical" evidence="1">
    <location>
        <begin position="323"/>
        <end position="346"/>
    </location>
</feature>
<evidence type="ECO:0000256" key="1">
    <source>
        <dbReference type="SAM" id="Phobius"/>
    </source>
</evidence>
<feature type="transmembrane region" description="Helical" evidence="1">
    <location>
        <begin position="366"/>
        <end position="385"/>
    </location>
</feature>
<protein>
    <submittedName>
        <fullName evidence="2">Benzoate/H(+) symporter BenE family transporter</fullName>
    </submittedName>
</protein>
<sequence>MHAPGRREAADALQPALAGAVASVVGFAGAFTVVLTGLRGVGASERQAASGLLALCVGMGVVAIGLGLHERMPIAIAWSTPGAALLVTVGVPSAGWPAAVGAFLVAGALTVLAGLWRPLGRAIAAIPGPLASAMLAGVLLPICEAPARAVVDLPGQAVPVVLTWLVLLRVARPWAVPGALAAAAVAVATHGGFHVPAGGLLPHPDLTTPVFDAAAITGIALPLFIVTMASQNVTGMTVLASFGFRPPLRPILLSTGTASFLTAPFGGHGINVAAITAALSAGPDAHPDPARRWIASVTGGVVYLALGVGAGLATALVSSAPPVLVECVAGLALLGALGGALAAAVADPGLREAAVTTLVVSSSGITALKISAPFWGLLAGILFLVGQRVRAAPA</sequence>
<dbReference type="Proteomes" id="UP001056035">
    <property type="component" value="Chromosome"/>
</dbReference>
<dbReference type="EMBL" id="CP098502">
    <property type="protein sequence ID" value="UTI63884.1"/>
    <property type="molecule type" value="Genomic_DNA"/>
</dbReference>
<accession>A0ABY5DSJ0</accession>
<dbReference type="NCBIfam" id="TIGR00843">
    <property type="entry name" value="benE"/>
    <property type="match status" value="1"/>
</dbReference>
<keyword evidence="3" id="KW-1185">Reference proteome</keyword>
<feature type="transmembrane region" description="Helical" evidence="1">
    <location>
        <begin position="148"/>
        <end position="167"/>
    </location>
</feature>
<gene>
    <name evidence="2" type="ORF">NBH00_21385</name>
</gene>
<feature type="transmembrane region" description="Helical" evidence="1">
    <location>
        <begin position="174"/>
        <end position="193"/>
    </location>
</feature>
<feature type="transmembrane region" description="Helical" evidence="1">
    <location>
        <begin position="293"/>
        <end position="316"/>
    </location>
</feature>
<feature type="transmembrane region" description="Helical" evidence="1">
    <location>
        <begin position="123"/>
        <end position="142"/>
    </location>
</feature>
<evidence type="ECO:0000313" key="3">
    <source>
        <dbReference type="Proteomes" id="UP001056035"/>
    </source>
</evidence>
<dbReference type="PANTHER" id="PTHR30199">
    <property type="entry name" value="MFS FAMILY TRANSPORTER, PREDICTED SUBSTRATE BENZOATE"/>
    <property type="match status" value="1"/>
</dbReference>
<name>A0ABY5DSJ0_9ACTN</name>
<dbReference type="Pfam" id="PF03594">
    <property type="entry name" value="BenE"/>
    <property type="match status" value="1"/>
</dbReference>
<evidence type="ECO:0000313" key="2">
    <source>
        <dbReference type="EMBL" id="UTI63884.1"/>
    </source>
</evidence>
<keyword evidence="1" id="KW-0812">Transmembrane</keyword>
<organism evidence="2 3">
    <name type="scientific">Paraconexibacter antarcticus</name>
    <dbReference type="NCBI Taxonomy" id="2949664"/>
    <lineage>
        <taxon>Bacteria</taxon>
        <taxon>Bacillati</taxon>
        <taxon>Actinomycetota</taxon>
        <taxon>Thermoleophilia</taxon>
        <taxon>Solirubrobacterales</taxon>
        <taxon>Paraconexibacteraceae</taxon>
        <taxon>Paraconexibacter</taxon>
    </lineage>
</organism>
<keyword evidence="1" id="KW-1133">Transmembrane helix</keyword>
<reference evidence="2 3" key="1">
    <citation type="submission" date="2022-06" db="EMBL/GenBank/DDBJ databases">
        <title>Paraconexibacter antarcticus.</title>
        <authorList>
            <person name="Kim C.S."/>
        </authorList>
    </citation>
    <scope>NUCLEOTIDE SEQUENCE [LARGE SCALE GENOMIC DNA]</scope>
    <source>
        <strain evidence="2 3">02-257</strain>
    </source>
</reference>
<dbReference type="PANTHER" id="PTHR30199:SF0">
    <property type="entry name" value="INNER MEMBRANE PROTEIN YDCO"/>
    <property type="match status" value="1"/>
</dbReference>
<proteinExistence type="predicted"/>
<feature type="transmembrane region" description="Helical" evidence="1">
    <location>
        <begin position="98"/>
        <end position="116"/>
    </location>
</feature>
<feature type="transmembrane region" description="Helical" evidence="1">
    <location>
        <begin position="12"/>
        <end position="36"/>
    </location>
</feature>
<feature type="transmembrane region" description="Helical" evidence="1">
    <location>
        <begin position="213"/>
        <end position="239"/>
    </location>
</feature>
<dbReference type="RefSeq" id="WP_254570604.1">
    <property type="nucleotide sequence ID" value="NZ_CP098502.1"/>
</dbReference>
<feature type="transmembrane region" description="Helical" evidence="1">
    <location>
        <begin position="48"/>
        <end position="68"/>
    </location>
</feature>
<dbReference type="InterPro" id="IPR004711">
    <property type="entry name" value="Benzoate_Transporter"/>
</dbReference>
<keyword evidence="1" id="KW-0472">Membrane</keyword>
<feature type="transmembrane region" description="Helical" evidence="1">
    <location>
        <begin position="251"/>
        <end position="281"/>
    </location>
</feature>